<evidence type="ECO:0000313" key="1">
    <source>
        <dbReference type="EMBL" id="CAA0112423.1"/>
    </source>
</evidence>
<sequence length="46" mass="5367">MFLLVSIPYNLPRLMPFIADSDVFARAFDRIVNDELVVRSHFQISI</sequence>
<reference evidence="1 2" key="1">
    <citation type="submission" date="2019-11" db="EMBL/GenBank/DDBJ databases">
        <authorList>
            <person name="Holert J."/>
        </authorList>
    </citation>
    <scope>NUCLEOTIDE SEQUENCE [LARGE SCALE GENOMIC DNA]</scope>
    <source>
        <strain evidence="1">BC5_2</strain>
    </source>
</reference>
<name>A0A5S9Q5X4_9GAMM</name>
<proteinExistence type="predicted"/>
<organism evidence="1 2">
    <name type="scientific">BD1-7 clade bacterium</name>
    <dbReference type="NCBI Taxonomy" id="2029982"/>
    <lineage>
        <taxon>Bacteria</taxon>
        <taxon>Pseudomonadati</taxon>
        <taxon>Pseudomonadota</taxon>
        <taxon>Gammaproteobacteria</taxon>
        <taxon>Cellvibrionales</taxon>
        <taxon>Spongiibacteraceae</taxon>
        <taxon>BD1-7 clade</taxon>
    </lineage>
</organism>
<accession>A0A5S9Q5X4</accession>
<dbReference type="EMBL" id="CACSII010000016">
    <property type="protein sequence ID" value="CAA0112423.1"/>
    <property type="molecule type" value="Genomic_DNA"/>
</dbReference>
<evidence type="ECO:0000313" key="2">
    <source>
        <dbReference type="Proteomes" id="UP000434580"/>
    </source>
</evidence>
<dbReference type="Proteomes" id="UP000434580">
    <property type="component" value="Unassembled WGS sequence"/>
</dbReference>
<gene>
    <name evidence="1" type="ORF">DPBNPPHM_01597</name>
</gene>
<dbReference type="AlphaFoldDB" id="A0A5S9Q5X4"/>
<protein>
    <submittedName>
        <fullName evidence="1">Uncharacterized protein</fullName>
    </submittedName>
</protein>